<accession>A0A494T6Q9</accession>
<dbReference type="Proteomes" id="UP000276254">
    <property type="component" value="Plasmid unnamed1"/>
</dbReference>
<keyword evidence="3" id="KW-1185">Reference proteome</keyword>
<feature type="transmembrane region" description="Helical" evidence="1">
    <location>
        <begin position="85"/>
        <end position="105"/>
    </location>
</feature>
<organism evidence="2 3">
    <name type="scientific">Sphingomonas paeninsulae</name>
    <dbReference type="NCBI Taxonomy" id="2319844"/>
    <lineage>
        <taxon>Bacteria</taxon>
        <taxon>Pseudomonadati</taxon>
        <taxon>Pseudomonadota</taxon>
        <taxon>Alphaproteobacteria</taxon>
        <taxon>Sphingomonadales</taxon>
        <taxon>Sphingomonadaceae</taxon>
        <taxon>Sphingomonas</taxon>
    </lineage>
</organism>
<dbReference type="EMBL" id="CP032828">
    <property type="protein sequence ID" value="AYJ85027.1"/>
    <property type="molecule type" value="Genomic_DNA"/>
</dbReference>
<geneLocation type="plasmid" evidence="2">
    <name>unnamed1</name>
</geneLocation>
<dbReference type="KEGG" id="spha:D3Y57_02995"/>
<dbReference type="AlphaFoldDB" id="A0A494T6Q9"/>
<proteinExistence type="predicted"/>
<protein>
    <submittedName>
        <fullName evidence="2">Uncharacterized protein</fullName>
    </submittedName>
</protein>
<keyword evidence="1" id="KW-0472">Membrane</keyword>
<reference evidence="2 3" key="1">
    <citation type="submission" date="2018-09" db="EMBL/GenBank/DDBJ databases">
        <title>Sphingomonas peninsula sp. nov., isolated from fildes peninsula, Antarctic soil.</title>
        <authorList>
            <person name="Yingchao G."/>
        </authorList>
    </citation>
    <scope>NUCLEOTIDE SEQUENCE [LARGE SCALE GENOMIC DNA]</scope>
    <source>
        <strain evidence="2 3">YZ-8</strain>
        <plasmid evidence="2 3">unnamed1</plasmid>
    </source>
</reference>
<feature type="transmembrane region" description="Helical" evidence="1">
    <location>
        <begin position="58"/>
        <end position="79"/>
    </location>
</feature>
<keyword evidence="1" id="KW-0812">Transmembrane</keyword>
<evidence type="ECO:0000313" key="3">
    <source>
        <dbReference type="Proteomes" id="UP000276254"/>
    </source>
</evidence>
<sequence length="186" mass="20155">MVTRTITRLFDCDADAKNAVRNLEIIGIPRRNIIVVHDCDRSMERETKLDNGDIDHVVRIWAAAGLGIGIISGLTILAFSGLTSVIGTASFLAISALGFFGGTATGTITSALRVMDGGFNVCHDGLCSGTTLVSARFENEAIDQGREVFERRRFVRGSDAGSAINRKVRASRYRDEKQAYELDQAA</sequence>
<evidence type="ECO:0000256" key="1">
    <source>
        <dbReference type="SAM" id="Phobius"/>
    </source>
</evidence>
<gene>
    <name evidence="2" type="ORF">D3Y57_02995</name>
</gene>
<keyword evidence="1" id="KW-1133">Transmembrane helix</keyword>
<name>A0A494T6Q9_SPHPE</name>
<keyword evidence="2" id="KW-0614">Plasmid</keyword>
<evidence type="ECO:0000313" key="2">
    <source>
        <dbReference type="EMBL" id="AYJ85027.1"/>
    </source>
</evidence>